<dbReference type="PANTHER" id="PTHR31672">
    <property type="entry name" value="BNACNNG10540D PROTEIN"/>
    <property type="match status" value="1"/>
</dbReference>
<dbReference type="InterPro" id="IPR050796">
    <property type="entry name" value="SCF_F-box_component"/>
</dbReference>
<proteinExistence type="predicted"/>
<feature type="domain" description="F-box associated beta-propeller type 1" evidence="1">
    <location>
        <begin position="3"/>
        <end position="157"/>
    </location>
</feature>
<name>A0AA87ZCH2_FICCA</name>
<evidence type="ECO:0000313" key="3">
    <source>
        <dbReference type="Proteomes" id="UP001187192"/>
    </source>
</evidence>
<reference evidence="2" key="1">
    <citation type="submission" date="2023-07" db="EMBL/GenBank/DDBJ databases">
        <title>draft genome sequence of fig (Ficus carica).</title>
        <authorList>
            <person name="Takahashi T."/>
            <person name="Nishimura K."/>
        </authorList>
    </citation>
    <scope>NUCLEOTIDE SEQUENCE</scope>
</reference>
<accession>A0AA87ZCH2</accession>
<dbReference type="EMBL" id="BTGU01007917">
    <property type="protein sequence ID" value="GMN22146.1"/>
    <property type="molecule type" value="Genomic_DNA"/>
</dbReference>
<organism evidence="2 3">
    <name type="scientific">Ficus carica</name>
    <name type="common">Common fig</name>
    <dbReference type="NCBI Taxonomy" id="3494"/>
    <lineage>
        <taxon>Eukaryota</taxon>
        <taxon>Viridiplantae</taxon>
        <taxon>Streptophyta</taxon>
        <taxon>Embryophyta</taxon>
        <taxon>Tracheophyta</taxon>
        <taxon>Spermatophyta</taxon>
        <taxon>Magnoliopsida</taxon>
        <taxon>eudicotyledons</taxon>
        <taxon>Gunneridae</taxon>
        <taxon>Pentapetalae</taxon>
        <taxon>rosids</taxon>
        <taxon>fabids</taxon>
        <taxon>Rosales</taxon>
        <taxon>Moraceae</taxon>
        <taxon>Ficeae</taxon>
        <taxon>Ficus</taxon>
    </lineage>
</organism>
<gene>
    <name evidence="2" type="ORF">TIFTF001_050181</name>
</gene>
<evidence type="ECO:0000259" key="1">
    <source>
        <dbReference type="Pfam" id="PF07734"/>
    </source>
</evidence>
<protein>
    <recommendedName>
        <fullName evidence="1">F-box associated beta-propeller type 1 domain-containing protein</fullName>
    </recommendedName>
</protein>
<dbReference type="AlphaFoldDB" id="A0AA87ZCH2"/>
<dbReference type="PANTHER" id="PTHR31672:SF13">
    <property type="entry name" value="F-BOX PROTEIN CPR30-LIKE"/>
    <property type="match status" value="1"/>
</dbReference>
<dbReference type="InterPro" id="IPR006527">
    <property type="entry name" value="F-box-assoc_dom_typ1"/>
</dbReference>
<comment type="caution">
    <text evidence="2">The sequence shown here is derived from an EMBL/GenBank/DDBJ whole genome shotgun (WGS) entry which is preliminary data.</text>
</comment>
<dbReference type="Pfam" id="PF07734">
    <property type="entry name" value="FBA_1"/>
    <property type="match status" value="1"/>
</dbReference>
<dbReference type="NCBIfam" id="TIGR01640">
    <property type="entry name" value="F_box_assoc_1"/>
    <property type="match status" value="1"/>
</dbReference>
<dbReference type="Proteomes" id="UP001187192">
    <property type="component" value="Unassembled WGS sequence"/>
</dbReference>
<keyword evidence="3" id="KW-1185">Reference proteome</keyword>
<dbReference type="InterPro" id="IPR017451">
    <property type="entry name" value="F-box-assoc_interact_dom"/>
</dbReference>
<evidence type="ECO:0000313" key="2">
    <source>
        <dbReference type="EMBL" id="GMN22146.1"/>
    </source>
</evidence>
<sequence length="196" mass="22955">MSRAQVYTLGTDSWGEVDLKGIYCHLGSVGVYCRGFYYWWNMGSRDSENSVLSFDMSEEKFRSIQLPEKPRRPNTKFWRLTMWNESVAFFISTKRSWLSSSFEMWVMEHNFNGVEGFTYWNKHLTIGPLVCIHSPLAFWKDDELLMQTRDGRIVSYNLHTQNFKELSIAGSVFPRLSRAFSCLKSLVSVKKICLNR</sequence>